<protein>
    <submittedName>
        <fullName evidence="1">Possibl zinc metallo-peptidase</fullName>
    </submittedName>
</protein>
<name>A0A1Y5SGC3_9RHOB</name>
<reference evidence="1 2" key="1">
    <citation type="submission" date="2017-03" db="EMBL/GenBank/DDBJ databases">
        <authorList>
            <person name="Afonso C.L."/>
            <person name="Miller P.J."/>
            <person name="Scott M.A."/>
            <person name="Spackman E."/>
            <person name="Goraichik I."/>
            <person name="Dimitrov K.M."/>
            <person name="Suarez D.L."/>
            <person name="Swayne D.E."/>
        </authorList>
    </citation>
    <scope>NUCLEOTIDE SEQUENCE [LARGE SCALE GENOMIC DNA]</scope>
    <source>
        <strain evidence="1 2">CECT 7971</strain>
    </source>
</reference>
<proteinExistence type="predicted"/>
<sequence length="137" mass="15321">MTANLMNATAPDLDMIEQIALATIAQLPAAHRVLAASIGVTVMDFVPEDLMAEIGLDDPFALTGLYTGIPMPEKSTMDQATTPDTIWLFRRPILDEWCLRGDVTLLQMVAHVTVHELAHHFGWSDDDIAKIDKWWEY</sequence>
<dbReference type="Gene3D" id="3.30.2010.20">
    <property type="match status" value="1"/>
</dbReference>
<dbReference type="RefSeq" id="WP_085848720.1">
    <property type="nucleotide sequence ID" value="NZ_FNZV01000003.1"/>
</dbReference>
<gene>
    <name evidence="1" type="ORF">PAM7971_01715</name>
</gene>
<evidence type="ECO:0000313" key="2">
    <source>
        <dbReference type="Proteomes" id="UP000193307"/>
    </source>
</evidence>
<dbReference type="SUPFAM" id="SSF55486">
    <property type="entry name" value="Metalloproteases ('zincins'), catalytic domain"/>
    <property type="match status" value="1"/>
</dbReference>
<dbReference type="InterPro" id="IPR038555">
    <property type="entry name" value="Zincin_1_sf"/>
</dbReference>
<dbReference type="Pfam" id="PF06262">
    <property type="entry name" value="Zincin_1"/>
    <property type="match status" value="1"/>
</dbReference>
<dbReference type="CDD" id="cd12952">
    <property type="entry name" value="MMP_ACEL2062"/>
    <property type="match status" value="1"/>
</dbReference>
<evidence type="ECO:0000313" key="1">
    <source>
        <dbReference type="EMBL" id="SLN38444.1"/>
    </source>
</evidence>
<keyword evidence="2" id="KW-1185">Reference proteome</keyword>
<dbReference type="Proteomes" id="UP000193307">
    <property type="component" value="Unassembled WGS sequence"/>
</dbReference>
<organism evidence="1 2">
    <name type="scientific">Pacificibacter marinus</name>
    <dbReference type="NCBI Taxonomy" id="658057"/>
    <lineage>
        <taxon>Bacteria</taxon>
        <taxon>Pseudomonadati</taxon>
        <taxon>Pseudomonadota</taxon>
        <taxon>Alphaproteobacteria</taxon>
        <taxon>Rhodobacterales</taxon>
        <taxon>Roseobacteraceae</taxon>
        <taxon>Pacificibacter</taxon>
    </lineage>
</organism>
<dbReference type="InterPro" id="IPR010428">
    <property type="entry name" value="Zincin_1"/>
</dbReference>
<dbReference type="EMBL" id="FWFW01000004">
    <property type="protein sequence ID" value="SLN38444.1"/>
    <property type="molecule type" value="Genomic_DNA"/>
</dbReference>
<dbReference type="OrthoDB" id="9806895at2"/>
<dbReference type="AlphaFoldDB" id="A0A1Y5SGC3"/>
<accession>A0A1Y5SGC3</accession>